<reference evidence="1 2" key="1">
    <citation type="submission" date="2015-07" db="EMBL/GenBank/DDBJ databases">
        <title>Comparative genomics of the Sigatoka disease complex on banana suggests a link between parallel evolutionary changes in Pseudocercospora fijiensis and Pseudocercospora eumusae and increased virulence on the banana host.</title>
        <authorList>
            <person name="Chang T.-C."/>
            <person name="Salvucci A."/>
            <person name="Crous P.W."/>
            <person name="Stergiopoulos I."/>
        </authorList>
    </citation>
    <scope>NUCLEOTIDE SEQUENCE [LARGE SCALE GENOMIC DNA]</scope>
    <source>
        <strain evidence="1 2">CBS 114824</strain>
    </source>
</reference>
<dbReference type="Proteomes" id="UP000070133">
    <property type="component" value="Unassembled WGS sequence"/>
</dbReference>
<name>A0A139H2T3_9PEZI</name>
<dbReference type="EMBL" id="LFZN01000165">
    <property type="protein sequence ID" value="KXS96722.1"/>
    <property type="molecule type" value="Genomic_DNA"/>
</dbReference>
<evidence type="ECO:0000313" key="2">
    <source>
        <dbReference type="Proteomes" id="UP000070133"/>
    </source>
</evidence>
<sequence>MILVLHKFQAKRQSGLQPDPAAVHTVHHAATNCYMTHQAHVNLKHANSMSFPKSTEILVAADDFFKLMHQSQTHAAKEDVFIARVQQEHASLDYLQDSRRSDRPVCRVPSLRAVVIEIVVRSIFGHTVFDLTTENLQ</sequence>
<proteinExistence type="predicted"/>
<comment type="caution">
    <text evidence="1">The sequence shown here is derived from an EMBL/GenBank/DDBJ whole genome shotgun (WGS) entry which is preliminary data.</text>
</comment>
<protein>
    <submittedName>
        <fullName evidence="1">Uncharacterized protein</fullName>
    </submittedName>
</protein>
<keyword evidence="2" id="KW-1185">Reference proteome</keyword>
<dbReference type="AlphaFoldDB" id="A0A139H2T3"/>
<evidence type="ECO:0000313" key="1">
    <source>
        <dbReference type="EMBL" id="KXS96722.1"/>
    </source>
</evidence>
<accession>A0A139H2T3</accession>
<organism evidence="1 2">
    <name type="scientific">Pseudocercospora eumusae</name>
    <dbReference type="NCBI Taxonomy" id="321146"/>
    <lineage>
        <taxon>Eukaryota</taxon>
        <taxon>Fungi</taxon>
        <taxon>Dikarya</taxon>
        <taxon>Ascomycota</taxon>
        <taxon>Pezizomycotina</taxon>
        <taxon>Dothideomycetes</taxon>
        <taxon>Dothideomycetidae</taxon>
        <taxon>Mycosphaerellales</taxon>
        <taxon>Mycosphaerellaceae</taxon>
        <taxon>Pseudocercospora</taxon>
    </lineage>
</organism>
<gene>
    <name evidence="1" type="ORF">AC578_153</name>
</gene>